<evidence type="ECO:0000313" key="9">
    <source>
        <dbReference type="EnsemblPlants" id="KQJ82070"/>
    </source>
</evidence>
<reference evidence="8" key="2">
    <citation type="submission" date="2017-06" db="EMBL/GenBank/DDBJ databases">
        <title>WGS assembly of Brachypodium distachyon.</title>
        <authorList>
            <consortium name="The International Brachypodium Initiative"/>
            <person name="Lucas S."/>
            <person name="Harmon-Smith M."/>
            <person name="Lail K."/>
            <person name="Tice H."/>
            <person name="Grimwood J."/>
            <person name="Bruce D."/>
            <person name="Barry K."/>
            <person name="Shu S."/>
            <person name="Lindquist E."/>
            <person name="Wang M."/>
            <person name="Pitluck S."/>
            <person name="Vogel J.P."/>
            <person name="Garvin D.F."/>
            <person name="Mockler T.C."/>
            <person name="Schmutz J."/>
            <person name="Rokhsar D."/>
            <person name="Bevan M.W."/>
        </authorList>
    </citation>
    <scope>NUCLEOTIDE SEQUENCE</scope>
    <source>
        <strain evidence="8">Bd21</strain>
    </source>
</reference>
<feature type="region of interest" description="Disordered" evidence="6">
    <location>
        <begin position="1"/>
        <end position="109"/>
    </location>
</feature>
<feature type="compositionally biased region" description="Basic and acidic residues" evidence="6">
    <location>
        <begin position="78"/>
        <end position="100"/>
    </location>
</feature>
<dbReference type="EnsemblPlants" id="KQJ82070">
    <property type="protein sequence ID" value="KQJ82070"/>
    <property type="gene ID" value="BRADI_5g05225v3"/>
</dbReference>
<dbReference type="FunCoup" id="A0A0Q3E350">
    <property type="interactions" value="10"/>
</dbReference>
<feature type="compositionally biased region" description="Polar residues" evidence="6">
    <location>
        <begin position="417"/>
        <end position="428"/>
    </location>
</feature>
<feature type="domain" description="MBD" evidence="7">
    <location>
        <begin position="178"/>
        <end position="249"/>
    </location>
</feature>
<accession>A0A0Q3E350</accession>
<keyword evidence="5" id="KW-0539">Nucleus</keyword>
<evidence type="ECO:0000256" key="4">
    <source>
        <dbReference type="ARBA" id="ARBA00023163"/>
    </source>
</evidence>
<feature type="compositionally biased region" description="Low complexity" evidence="6">
    <location>
        <begin position="31"/>
        <end position="49"/>
    </location>
</feature>
<keyword evidence="10" id="KW-1185">Reference proteome</keyword>
<dbReference type="PANTHER" id="PTHR34067">
    <property type="entry name" value="OS04G0193200 PROTEIN"/>
    <property type="match status" value="1"/>
</dbReference>
<reference evidence="9" key="3">
    <citation type="submission" date="2018-08" db="UniProtKB">
        <authorList>
            <consortium name="EnsemblPlants"/>
        </authorList>
    </citation>
    <scope>IDENTIFICATION</scope>
    <source>
        <strain evidence="9">cv. Bd21</strain>
    </source>
</reference>
<keyword evidence="2" id="KW-0805">Transcription regulation</keyword>
<dbReference type="PANTHER" id="PTHR34067:SF9">
    <property type="entry name" value="OS04G0266400 PROTEIN"/>
    <property type="match status" value="1"/>
</dbReference>
<feature type="domain" description="MBD" evidence="7">
    <location>
        <begin position="252"/>
        <end position="333"/>
    </location>
</feature>
<dbReference type="PROSITE" id="PS50982">
    <property type="entry name" value="MBD"/>
    <property type="match status" value="2"/>
</dbReference>
<name>A0A0Q3E350_BRADI</name>
<evidence type="ECO:0000313" key="8">
    <source>
        <dbReference type="EMBL" id="KQJ82070.1"/>
    </source>
</evidence>
<protein>
    <recommendedName>
        <fullName evidence="7">MBD domain-containing protein</fullName>
    </recommendedName>
</protein>
<dbReference type="GO" id="GO:0003677">
    <property type="term" value="F:DNA binding"/>
    <property type="evidence" value="ECO:0007669"/>
    <property type="project" value="UniProtKB-KW"/>
</dbReference>
<dbReference type="GeneID" id="100844950"/>
<dbReference type="AlphaFoldDB" id="A0A0Q3E350"/>
<dbReference type="Gramene" id="KQJ82070">
    <property type="protein sequence ID" value="KQJ82070"/>
    <property type="gene ID" value="BRADI_5g05225v3"/>
</dbReference>
<dbReference type="KEGG" id="bdi:100844950"/>
<evidence type="ECO:0000256" key="3">
    <source>
        <dbReference type="ARBA" id="ARBA00023125"/>
    </source>
</evidence>
<dbReference type="InterPro" id="IPR038945">
    <property type="entry name" value="MBD13-like"/>
</dbReference>
<dbReference type="InterPro" id="IPR001739">
    <property type="entry name" value="Methyl_CpG_DNA-bd"/>
</dbReference>
<evidence type="ECO:0000259" key="7">
    <source>
        <dbReference type="PROSITE" id="PS50982"/>
    </source>
</evidence>
<reference evidence="8 9" key="1">
    <citation type="journal article" date="2010" name="Nature">
        <title>Genome sequencing and analysis of the model grass Brachypodium distachyon.</title>
        <authorList>
            <consortium name="International Brachypodium Initiative"/>
        </authorList>
    </citation>
    <scope>NUCLEOTIDE SEQUENCE [LARGE SCALE GENOMIC DNA]</scope>
    <source>
        <strain evidence="8 9">Bd21</strain>
    </source>
</reference>
<dbReference type="Proteomes" id="UP000008810">
    <property type="component" value="Chromosome 5"/>
</dbReference>
<evidence type="ECO:0000256" key="6">
    <source>
        <dbReference type="SAM" id="MobiDB-lite"/>
    </source>
</evidence>
<gene>
    <name evidence="9" type="primary">LOC100844950</name>
    <name evidence="8" type="ORF">BRADI_5g05225v3</name>
</gene>
<evidence type="ECO:0000256" key="2">
    <source>
        <dbReference type="ARBA" id="ARBA00023015"/>
    </source>
</evidence>
<dbReference type="STRING" id="15368.A0A0Q3E350"/>
<comment type="subcellular location">
    <subcellularLocation>
        <location evidence="1">Nucleus</location>
    </subcellularLocation>
</comment>
<proteinExistence type="predicted"/>
<dbReference type="GO" id="GO:0005634">
    <property type="term" value="C:nucleus"/>
    <property type="evidence" value="ECO:0007669"/>
    <property type="project" value="UniProtKB-SubCell"/>
</dbReference>
<dbReference type="ExpressionAtlas" id="A0A0Q3E350">
    <property type="expression patterns" value="baseline and differential"/>
</dbReference>
<organism evidence="8">
    <name type="scientific">Brachypodium distachyon</name>
    <name type="common">Purple false brome</name>
    <name type="synonym">Trachynia distachya</name>
    <dbReference type="NCBI Taxonomy" id="15368"/>
    <lineage>
        <taxon>Eukaryota</taxon>
        <taxon>Viridiplantae</taxon>
        <taxon>Streptophyta</taxon>
        <taxon>Embryophyta</taxon>
        <taxon>Tracheophyta</taxon>
        <taxon>Spermatophyta</taxon>
        <taxon>Magnoliopsida</taxon>
        <taxon>Liliopsida</taxon>
        <taxon>Poales</taxon>
        <taxon>Poaceae</taxon>
        <taxon>BOP clade</taxon>
        <taxon>Pooideae</taxon>
        <taxon>Stipodae</taxon>
        <taxon>Brachypodieae</taxon>
        <taxon>Brachypodium</taxon>
    </lineage>
</organism>
<keyword evidence="3" id="KW-0238">DNA-binding</keyword>
<evidence type="ECO:0000256" key="1">
    <source>
        <dbReference type="ARBA" id="ARBA00004123"/>
    </source>
</evidence>
<dbReference type="EMBL" id="CM000884">
    <property type="protein sequence ID" value="KQJ82070.1"/>
    <property type="molecule type" value="Genomic_DNA"/>
</dbReference>
<dbReference type="Gene3D" id="3.30.890.10">
    <property type="entry name" value="Methyl-cpg-binding Protein 2, Chain A"/>
    <property type="match status" value="2"/>
</dbReference>
<dbReference type="SUPFAM" id="SSF54171">
    <property type="entry name" value="DNA-binding domain"/>
    <property type="match status" value="3"/>
</dbReference>
<dbReference type="RefSeq" id="XP_003581103.2">
    <property type="nucleotide sequence ID" value="XM_003581055.4"/>
</dbReference>
<evidence type="ECO:0000313" key="10">
    <source>
        <dbReference type="Proteomes" id="UP000008810"/>
    </source>
</evidence>
<dbReference type="InterPro" id="IPR016177">
    <property type="entry name" value="DNA-bd_dom_sf"/>
</dbReference>
<evidence type="ECO:0000256" key="5">
    <source>
        <dbReference type="ARBA" id="ARBA00023242"/>
    </source>
</evidence>
<feature type="region of interest" description="Disordered" evidence="6">
    <location>
        <begin position="400"/>
        <end position="430"/>
    </location>
</feature>
<keyword evidence="4" id="KW-0804">Transcription</keyword>
<dbReference type="OrthoDB" id="10072024at2759"/>
<sequence>MPTSESAVPSCSVPRRSARALARRQLPDETPSPASVAPPATAAGPSSLPSRRRRGAVPSQRSVSVRKMDDFQPLVAVPDDKDVNQLDEAGEWKKESKEVGEAEGLDEEDENVAALKEAPFWFPDGWIINVHHGDGGSTHRYYTSPVSEYTFSTNMEALHYLFSEMDEFVLESQACAVDNKLLGMYRWLPDGWVIEVRAGGKVMDKMYKFYVHLPTGTRFFSKEDVLRYVNEGEISRRNVNELCCTSSEENILAQVEFNPDGLPNGWVKEVIFRKCNDGIRKDPYYTDPISHLVFRTLKSVTNYLETGEISKHAYIPRRSVMDMYSFDHYTDLPQRFLKRLQVQGKAKRKSTNPLVFEKELPDVQTSNLSQGDTFASLNPLSGPKGKFETVMPTGKELIGSQTVKRPRGRPPKISKPINETTSDCPNSSHQDRTHIMVKRELGTKSGEQMLKENTLEYNEIEMHAVVTEEVDKKSDLAGCISLRREKPGLVTYRDLYEQDNVNSAKASGKSASSSVHKFYMRRNSNRTMILKQE</sequence>